<keyword evidence="1" id="KW-0732">Signal</keyword>
<proteinExistence type="predicted"/>
<feature type="chain" id="PRO_5012544079" evidence="1">
    <location>
        <begin position="24"/>
        <end position="121"/>
    </location>
</feature>
<dbReference type="InterPro" id="IPR031734">
    <property type="entry name" value="MBF2"/>
</dbReference>
<sequence>MKVLTCLLFFAITILALTNIVYGGNSTWGQIGFYDRIIARDHVEHAANWFSKHKEIVQYPPKGHENFKLLTAIRVTDHGGYKNFGSANLVKGGPGYYNATIEVRSQTRRPLNMTIEYFSRI</sequence>
<dbReference type="AlphaFoldDB" id="A0A1L8EBL4"/>
<organism evidence="2">
    <name type="scientific">Haematobia irritans</name>
    <name type="common">Horn fly</name>
    <name type="synonym">Conops irritans</name>
    <dbReference type="NCBI Taxonomy" id="7368"/>
    <lineage>
        <taxon>Eukaryota</taxon>
        <taxon>Metazoa</taxon>
        <taxon>Ecdysozoa</taxon>
        <taxon>Arthropoda</taxon>
        <taxon>Hexapoda</taxon>
        <taxon>Insecta</taxon>
        <taxon>Pterygota</taxon>
        <taxon>Neoptera</taxon>
        <taxon>Endopterygota</taxon>
        <taxon>Diptera</taxon>
        <taxon>Brachycera</taxon>
        <taxon>Muscomorpha</taxon>
        <taxon>Muscoidea</taxon>
        <taxon>Muscidae</taxon>
        <taxon>Haematobia</taxon>
    </lineage>
</organism>
<dbReference type="PANTHER" id="PTHR37685:SF1">
    <property type="entry name" value="GEO11136P1-RELATED"/>
    <property type="match status" value="1"/>
</dbReference>
<name>A0A1L8EBL4_HAEIR</name>
<dbReference type="EMBL" id="GFDG01002745">
    <property type="protein sequence ID" value="JAV16054.1"/>
    <property type="molecule type" value="Transcribed_RNA"/>
</dbReference>
<feature type="signal peptide" evidence="1">
    <location>
        <begin position="1"/>
        <end position="23"/>
    </location>
</feature>
<accession>A0A1L8EBL4</accession>
<dbReference type="PANTHER" id="PTHR37685">
    <property type="entry name" value="GEO11136P1-RELATED"/>
    <property type="match status" value="1"/>
</dbReference>
<reference evidence="2" key="1">
    <citation type="submission" date="2017-01" db="EMBL/GenBank/DDBJ databases">
        <title>An insight into the sialome and mialome of the horn fly, Haematobia irritans.</title>
        <authorList>
            <person name="Breijo M."/>
            <person name="Boiani M."/>
            <person name="Ures X."/>
            <person name="Rocha S."/>
            <person name="Sequeira M."/>
            <person name="Ribeiro J.M."/>
        </authorList>
    </citation>
    <scope>NUCLEOTIDE SEQUENCE</scope>
</reference>
<dbReference type="Pfam" id="PF15868">
    <property type="entry name" value="MBF2"/>
    <property type="match status" value="1"/>
</dbReference>
<evidence type="ECO:0000313" key="2">
    <source>
        <dbReference type="EMBL" id="JAV16054.1"/>
    </source>
</evidence>
<evidence type="ECO:0000256" key="1">
    <source>
        <dbReference type="SAM" id="SignalP"/>
    </source>
</evidence>
<protein>
    <submittedName>
        <fullName evidence="2">Putative salivary secreted peptide</fullName>
    </submittedName>
</protein>